<gene>
    <name evidence="2" type="ORF">ACFQE6_11565</name>
</gene>
<accession>A0ABD5SQ79</accession>
<proteinExistence type="predicted"/>
<protein>
    <submittedName>
        <fullName evidence="2">Uncharacterized protein</fullName>
    </submittedName>
</protein>
<feature type="transmembrane region" description="Helical" evidence="1">
    <location>
        <begin position="31"/>
        <end position="54"/>
    </location>
</feature>
<organism evidence="2 3">
    <name type="scientific">Natrinema soli</name>
    <dbReference type="NCBI Taxonomy" id="1930624"/>
    <lineage>
        <taxon>Archaea</taxon>
        <taxon>Methanobacteriati</taxon>
        <taxon>Methanobacteriota</taxon>
        <taxon>Stenosarchaea group</taxon>
        <taxon>Halobacteria</taxon>
        <taxon>Halobacteriales</taxon>
        <taxon>Natrialbaceae</taxon>
        <taxon>Natrinema</taxon>
    </lineage>
</organism>
<keyword evidence="1" id="KW-1133">Transmembrane helix</keyword>
<keyword evidence="1" id="KW-0472">Membrane</keyword>
<evidence type="ECO:0000313" key="2">
    <source>
        <dbReference type="EMBL" id="MFC6765603.1"/>
    </source>
</evidence>
<keyword evidence="3" id="KW-1185">Reference proteome</keyword>
<comment type="caution">
    <text evidence="2">The sequence shown here is derived from an EMBL/GenBank/DDBJ whole genome shotgun (WGS) entry which is preliminary data.</text>
</comment>
<evidence type="ECO:0000313" key="3">
    <source>
        <dbReference type="Proteomes" id="UP001596383"/>
    </source>
</evidence>
<evidence type="ECO:0000256" key="1">
    <source>
        <dbReference type="SAM" id="Phobius"/>
    </source>
</evidence>
<reference evidence="2 3" key="1">
    <citation type="journal article" date="2019" name="Int. J. Syst. Evol. Microbiol.">
        <title>The Global Catalogue of Microorganisms (GCM) 10K type strain sequencing project: providing services to taxonomists for standard genome sequencing and annotation.</title>
        <authorList>
            <consortium name="The Broad Institute Genomics Platform"/>
            <consortium name="The Broad Institute Genome Sequencing Center for Infectious Disease"/>
            <person name="Wu L."/>
            <person name="Ma J."/>
        </authorList>
    </citation>
    <scope>NUCLEOTIDE SEQUENCE [LARGE SCALE GENOMIC DNA]</scope>
    <source>
        <strain evidence="2 3">LMG 29247</strain>
    </source>
</reference>
<sequence>MNQRTDRAVTVLRAIVHEIRVERITFMAGSIAYHAFVSLLPLLLVLLTAVSAVGGQQLEVALVSVTQAAFTPVPLLTVTSSGLRRFVQAMCSRAKPLLCYVQKLHTR</sequence>
<feature type="transmembrane region" description="Helical" evidence="1">
    <location>
        <begin position="60"/>
        <end position="83"/>
    </location>
</feature>
<dbReference type="EMBL" id="JBHSWV010000160">
    <property type="protein sequence ID" value="MFC6765603.1"/>
    <property type="molecule type" value="Genomic_DNA"/>
</dbReference>
<dbReference type="Proteomes" id="UP001596383">
    <property type="component" value="Unassembled WGS sequence"/>
</dbReference>
<name>A0ABD5SQ79_9EURY</name>
<dbReference type="AlphaFoldDB" id="A0ABD5SQ79"/>
<dbReference type="RefSeq" id="WP_273738626.1">
    <property type="nucleotide sequence ID" value="NZ_JAQIVI010000160.1"/>
</dbReference>
<keyword evidence="1" id="KW-0812">Transmembrane</keyword>